<proteinExistence type="predicted"/>
<feature type="transmembrane region" description="Helical" evidence="1">
    <location>
        <begin position="12"/>
        <end position="37"/>
    </location>
</feature>
<gene>
    <name evidence="2" type="ORF">BRM3_09100</name>
</gene>
<keyword evidence="1" id="KW-0472">Membrane</keyword>
<dbReference type="EMBL" id="CP107020">
    <property type="protein sequence ID" value="UYG15802.1"/>
    <property type="molecule type" value="Genomic_DNA"/>
</dbReference>
<dbReference type="RefSeq" id="WP_263593016.1">
    <property type="nucleotide sequence ID" value="NZ_CP107020.1"/>
</dbReference>
<organism evidence="2 3">
    <name type="scientific">Brachybacterium huguangmaarense</name>
    <dbReference type="NCBI Taxonomy" id="1652028"/>
    <lineage>
        <taxon>Bacteria</taxon>
        <taxon>Bacillati</taxon>
        <taxon>Actinomycetota</taxon>
        <taxon>Actinomycetes</taxon>
        <taxon>Micrococcales</taxon>
        <taxon>Dermabacteraceae</taxon>
        <taxon>Brachybacterium</taxon>
    </lineage>
</organism>
<dbReference type="PROSITE" id="PS51257">
    <property type="entry name" value="PROKAR_LIPOPROTEIN"/>
    <property type="match status" value="1"/>
</dbReference>
<keyword evidence="1" id="KW-1133">Transmembrane helix</keyword>
<sequence length="147" mass="15662">MTRRVAFEGPAWQLVLVGVVAVGCAALVGLGAAWGGYEYGRQASSQDVEASPTSRSYSAEDLRHALDDCTLNDVVIDNSSATILAAKSGGVRGCVVTWFDPPGPVRARMQADSLEVGESKTEKWDNVTVEWLQHGEGPDLTITIEPT</sequence>
<keyword evidence="1" id="KW-0812">Transmembrane</keyword>
<evidence type="ECO:0000313" key="2">
    <source>
        <dbReference type="EMBL" id="UYG15802.1"/>
    </source>
</evidence>
<keyword evidence="3" id="KW-1185">Reference proteome</keyword>
<dbReference type="Proteomes" id="UP001164305">
    <property type="component" value="Chromosome"/>
</dbReference>
<reference evidence="2" key="1">
    <citation type="submission" date="2022-10" db="EMBL/GenBank/DDBJ databases">
        <title>Whole-Genome Sequencing of Brachybacterium huguangmaarense BRM-3, Isolated from Betula schmidtii.</title>
        <authorList>
            <person name="Haam D."/>
        </authorList>
    </citation>
    <scope>NUCLEOTIDE SEQUENCE</scope>
    <source>
        <strain evidence="2">BRM-3</strain>
    </source>
</reference>
<evidence type="ECO:0000313" key="3">
    <source>
        <dbReference type="Proteomes" id="UP001164305"/>
    </source>
</evidence>
<accession>A0ABY6FXZ6</accession>
<protein>
    <recommendedName>
        <fullName evidence="4">Secreted protein</fullName>
    </recommendedName>
</protein>
<evidence type="ECO:0008006" key="4">
    <source>
        <dbReference type="Google" id="ProtNLM"/>
    </source>
</evidence>
<evidence type="ECO:0000256" key="1">
    <source>
        <dbReference type="SAM" id="Phobius"/>
    </source>
</evidence>
<name>A0ABY6FXZ6_9MICO</name>